<proteinExistence type="predicted"/>
<gene>
    <name evidence="4" type="ORF">BXZ70DRAFT_471795</name>
</gene>
<evidence type="ECO:0000313" key="4">
    <source>
        <dbReference type="EMBL" id="KAH8091836.1"/>
    </source>
</evidence>
<comment type="caution">
    <text evidence="4">The sequence shown here is derived from an EMBL/GenBank/DDBJ whole genome shotgun (WGS) entry which is preliminary data.</text>
</comment>
<evidence type="ECO:0000259" key="3">
    <source>
        <dbReference type="Pfam" id="PF20153"/>
    </source>
</evidence>
<organism evidence="4 5">
    <name type="scientific">Cristinia sonorae</name>
    <dbReference type="NCBI Taxonomy" id="1940300"/>
    <lineage>
        <taxon>Eukaryota</taxon>
        <taxon>Fungi</taxon>
        <taxon>Dikarya</taxon>
        <taxon>Basidiomycota</taxon>
        <taxon>Agaricomycotina</taxon>
        <taxon>Agaricomycetes</taxon>
        <taxon>Agaricomycetidae</taxon>
        <taxon>Agaricales</taxon>
        <taxon>Pleurotineae</taxon>
        <taxon>Stephanosporaceae</taxon>
        <taxon>Cristinia</taxon>
    </lineage>
</organism>
<sequence length="743" mass="83209">MSSGAPAPEPLDSERVNRLLLKYLDDGKDVPSVLQEILTTLRKSSIVPRGEETKWVRFWNRYNQEADEYDREFLERYKEDMSTTMIFSGLFTAVTATVASMSISSLSQDPNLFTQVLLHNIFVSLNHTGEFIQMDIPLSPWNGPSASVIWAQTFLYLSLTCSLLAAFGAVLATQWLSRYKAVDERGSVEDRGKRRQQKFDGLKAWGFRVFLEALPLLLQFSLLLFGISLCAYMWSQQRFIAGVLMFVNAFGGLLWVYTVVVSAIYPESPYDTPLSDFLQDSIRRGKEVSASTDNARRGVLAASRNHVTRIYTFVSTTITRVAETVYSWWQPVPQTEDSDPGQAESQSDTPASPSPARVHTAWGALQRRLFHPLGNSFAVAHATISAPIRRGTNSTTRALTALAARVYGLIVKSHQARLARGVSDPNTIGIAAYSWLMQTSTDPEVHTNALMIVPDIYWSSDELRESLPPDKLNFLLERLTACFQGDGRLKADAMERVILISRSFVFVYWENHRISPKLAQDWTRQVGRPYVHTCQPIVRELHKMVAEQSPHVPREDMWILAHAYFTLHYIGKTEVYPELVALELAGTFVSNPTPASHIIALSIRSQLLAPLRLRTLLYLCQVTSLSSWDADSFPALLLTQIEEYARHDADTKGFSLLALALLLGFNMKTAITPEWLNGDGKQQVANHISDELSHHFRWGIPDSGGTCPQIARVFGIPEGNHLGSDASATLKRITDILKTSQSP</sequence>
<name>A0A8K0XME4_9AGAR</name>
<keyword evidence="2" id="KW-0472">Membrane</keyword>
<evidence type="ECO:0000313" key="5">
    <source>
        <dbReference type="Proteomes" id="UP000813824"/>
    </source>
</evidence>
<dbReference type="OrthoDB" id="3219854at2759"/>
<dbReference type="AlphaFoldDB" id="A0A8K0XME4"/>
<evidence type="ECO:0000256" key="1">
    <source>
        <dbReference type="SAM" id="MobiDB-lite"/>
    </source>
</evidence>
<feature type="region of interest" description="Disordered" evidence="1">
    <location>
        <begin position="332"/>
        <end position="358"/>
    </location>
</feature>
<feature type="transmembrane region" description="Helical" evidence="2">
    <location>
        <begin position="84"/>
        <end position="103"/>
    </location>
</feature>
<dbReference type="Proteomes" id="UP000813824">
    <property type="component" value="Unassembled WGS sequence"/>
</dbReference>
<accession>A0A8K0XME4</accession>
<reference evidence="4" key="1">
    <citation type="journal article" date="2021" name="New Phytol.">
        <title>Evolutionary innovations through gain and loss of genes in the ectomycorrhizal Boletales.</title>
        <authorList>
            <person name="Wu G."/>
            <person name="Miyauchi S."/>
            <person name="Morin E."/>
            <person name="Kuo A."/>
            <person name="Drula E."/>
            <person name="Varga T."/>
            <person name="Kohler A."/>
            <person name="Feng B."/>
            <person name="Cao Y."/>
            <person name="Lipzen A."/>
            <person name="Daum C."/>
            <person name="Hundley H."/>
            <person name="Pangilinan J."/>
            <person name="Johnson J."/>
            <person name="Barry K."/>
            <person name="LaButti K."/>
            <person name="Ng V."/>
            <person name="Ahrendt S."/>
            <person name="Min B."/>
            <person name="Choi I.G."/>
            <person name="Park H."/>
            <person name="Plett J.M."/>
            <person name="Magnuson J."/>
            <person name="Spatafora J.W."/>
            <person name="Nagy L.G."/>
            <person name="Henrissat B."/>
            <person name="Grigoriev I.V."/>
            <person name="Yang Z.L."/>
            <person name="Xu J."/>
            <person name="Martin F.M."/>
        </authorList>
    </citation>
    <scope>NUCLEOTIDE SEQUENCE</scope>
    <source>
        <strain evidence="4">KKN 215</strain>
    </source>
</reference>
<dbReference type="EMBL" id="JAEVFJ010000034">
    <property type="protein sequence ID" value="KAH8091836.1"/>
    <property type="molecule type" value="Genomic_DNA"/>
</dbReference>
<feature type="transmembrane region" description="Helical" evidence="2">
    <location>
        <begin position="240"/>
        <end position="265"/>
    </location>
</feature>
<feature type="transmembrane region" description="Helical" evidence="2">
    <location>
        <begin position="213"/>
        <end position="234"/>
    </location>
</feature>
<feature type="transmembrane region" description="Helical" evidence="2">
    <location>
        <begin position="149"/>
        <end position="172"/>
    </location>
</feature>
<keyword evidence="5" id="KW-1185">Reference proteome</keyword>
<keyword evidence="2" id="KW-1133">Transmembrane helix</keyword>
<dbReference type="Pfam" id="PF20153">
    <property type="entry name" value="DUF6535"/>
    <property type="match status" value="1"/>
</dbReference>
<keyword evidence="2" id="KW-0812">Transmembrane</keyword>
<protein>
    <recommendedName>
        <fullName evidence="3">DUF6535 domain-containing protein</fullName>
    </recommendedName>
</protein>
<feature type="domain" description="DUF6535" evidence="3">
    <location>
        <begin position="59"/>
        <end position="235"/>
    </location>
</feature>
<evidence type="ECO:0000256" key="2">
    <source>
        <dbReference type="SAM" id="Phobius"/>
    </source>
</evidence>
<dbReference type="InterPro" id="IPR045338">
    <property type="entry name" value="DUF6535"/>
</dbReference>